<keyword evidence="10" id="KW-0520">NAD</keyword>
<keyword evidence="6" id="KW-0547">Nucleotide-binding</keyword>
<reference evidence="12 13" key="2">
    <citation type="submission" date="2020-07" db="EMBL/GenBank/DDBJ databases">
        <title>Genome assembly of wild tea tree DASZ reveals pedigree and selection history of tea varieties.</title>
        <authorList>
            <person name="Zhang W."/>
        </authorList>
    </citation>
    <scope>NUCLEOTIDE SEQUENCE [LARGE SCALE GENOMIC DNA]</scope>
    <source>
        <strain evidence="13">cv. G240</strain>
        <tissue evidence="12">Leaf</tissue>
    </source>
</reference>
<keyword evidence="13" id="KW-1185">Reference proteome</keyword>
<dbReference type="GO" id="GO:0005524">
    <property type="term" value="F:ATP binding"/>
    <property type="evidence" value="ECO:0007669"/>
    <property type="project" value="UniProtKB-KW"/>
</dbReference>
<comment type="similarity">
    <text evidence="2">Belongs to the NAD kinase family.</text>
</comment>
<evidence type="ECO:0000256" key="10">
    <source>
        <dbReference type="ARBA" id="ARBA00023027"/>
    </source>
</evidence>
<sequence length="360" mass="39463">MARRRVLLLLKPFEAFPTKKLNGLSRITNPKIGSCSISSEIEWNTSGIKILHPLSWLRDLALWCHNCALKNLFLLQTSQLVSYLDNRRKVHKEAISFCQDILLQKHVDWEPVLRSNLSQPIRDVDLVITVGGDGTLLQASHFMDDLIPVLGVNSDPTQAEEVEEFSGEFDATRSTGYLCAATVGNFEQMLDNILEGQTGPSKLSRMSICVNSKLLSTYALNDVLIAHPCPATVSRFSFRITKDGQPCSPLVNCRSSGLRVSTAAGSTAAMLSAGGFAMPILSKDLQYMVREPISPGATNAALMHGVVKSDKSMDNVWFCKKGLVYIDGCHIVYSIKHGDTIELSSGAPVLKVFLPNHLSS</sequence>
<dbReference type="GO" id="GO:0006741">
    <property type="term" value="P:NADP+ biosynthetic process"/>
    <property type="evidence" value="ECO:0007669"/>
    <property type="project" value="InterPro"/>
</dbReference>
<dbReference type="EC" id="2.7.1.86" evidence="11"/>
<keyword evidence="9" id="KW-0521">NADP</keyword>
<keyword evidence="5" id="KW-0808">Transferase</keyword>
<comment type="subcellular location">
    <subcellularLocation>
        <location evidence="1">Cytoplasm</location>
    </subcellularLocation>
</comment>
<dbReference type="Pfam" id="PF01513">
    <property type="entry name" value="NAD_kinase"/>
    <property type="match status" value="1"/>
</dbReference>
<evidence type="ECO:0000256" key="1">
    <source>
        <dbReference type="ARBA" id="ARBA00004496"/>
    </source>
</evidence>
<reference evidence="13" key="1">
    <citation type="journal article" date="2020" name="Nat. Commun.">
        <title>Genome assembly of wild tea tree DASZ reveals pedigree and selection history of tea varieties.</title>
        <authorList>
            <person name="Zhang W."/>
            <person name="Zhang Y."/>
            <person name="Qiu H."/>
            <person name="Guo Y."/>
            <person name="Wan H."/>
            <person name="Zhang X."/>
            <person name="Scossa F."/>
            <person name="Alseekh S."/>
            <person name="Zhang Q."/>
            <person name="Wang P."/>
            <person name="Xu L."/>
            <person name="Schmidt M.H."/>
            <person name="Jia X."/>
            <person name="Li D."/>
            <person name="Zhu A."/>
            <person name="Guo F."/>
            <person name="Chen W."/>
            <person name="Ni D."/>
            <person name="Usadel B."/>
            <person name="Fernie A.R."/>
            <person name="Wen W."/>
        </authorList>
    </citation>
    <scope>NUCLEOTIDE SEQUENCE [LARGE SCALE GENOMIC DNA]</scope>
    <source>
        <strain evidence="13">cv. G240</strain>
    </source>
</reference>
<evidence type="ECO:0000256" key="7">
    <source>
        <dbReference type="ARBA" id="ARBA00022777"/>
    </source>
</evidence>
<keyword evidence="8" id="KW-0067">ATP-binding</keyword>
<dbReference type="InterPro" id="IPR017438">
    <property type="entry name" value="ATP-NAD_kinase_N"/>
</dbReference>
<evidence type="ECO:0000313" key="12">
    <source>
        <dbReference type="EMBL" id="KAF5948677.1"/>
    </source>
</evidence>
<dbReference type="GO" id="GO:0005737">
    <property type="term" value="C:cytoplasm"/>
    <property type="evidence" value="ECO:0007669"/>
    <property type="project" value="UniProtKB-SubCell"/>
</dbReference>
<dbReference type="Proteomes" id="UP000593564">
    <property type="component" value="Unassembled WGS sequence"/>
</dbReference>
<evidence type="ECO:0000256" key="5">
    <source>
        <dbReference type="ARBA" id="ARBA00022679"/>
    </source>
</evidence>
<evidence type="ECO:0000256" key="6">
    <source>
        <dbReference type="ARBA" id="ARBA00022741"/>
    </source>
</evidence>
<evidence type="ECO:0000256" key="3">
    <source>
        <dbReference type="ARBA" id="ARBA00011738"/>
    </source>
</evidence>
<dbReference type="InterPro" id="IPR016064">
    <property type="entry name" value="NAD/diacylglycerol_kinase_sf"/>
</dbReference>
<evidence type="ECO:0000256" key="4">
    <source>
        <dbReference type="ARBA" id="ARBA00022490"/>
    </source>
</evidence>
<dbReference type="EMBL" id="JACBKZ010000006">
    <property type="protein sequence ID" value="KAF5948677.1"/>
    <property type="molecule type" value="Genomic_DNA"/>
</dbReference>
<evidence type="ECO:0000256" key="11">
    <source>
        <dbReference type="ARBA" id="ARBA00066398"/>
    </source>
</evidence>
<dbReference type="AlphaFoldDB" id="A0A7J7H7Y2"/>
<dbReference type="Gene3D" id="2.60.200.30">
    <property type="entry name" value="Probable inorganic polyphosphate/atp-NAD kinase, domain 2"/>
    <property type="match status" value="1"/>
</dbReference>
<dbReference type="GO" id="GO:0019674">
    <property type="term" value="P:NAD+ metabolic process"/>
    <property type="evidence" value="ECO:0007669"/>
    <property type="project" value="InterPro"/>
</dbReference>
<dbReference type="SUPFAM" id="SSF111331">
    <property type="entry name" value="NAD kinase/diacylglycerol kinase-like"/>
    <property type="match status" value="1"/>
</dbReference>
<dbReference type="FunFam" id="3.40.50.10330:FF:000027">
    <property type="entry name" value="NADH kinase"/>
    <property type="match status" value="1"/>
</dbReference>
<dbReference type="InterPro" id="IPR002504">
    <property type="entry name" value="NADK"/>
</dbReference>
<evidence type="ECO:0000313" key="13">
    <source>
        <dbReference type="Proteomes" id="UP000593564"/>
    </source>
</evidence>
<comment type="caution">
    <text evidence="12">The sequence shown here is derived from an EMBL/GenBank/DDBJ whole genome shotgun (WGS) entry which is preliminary data.</text>
</comment>
<dbReference type="GO" id="GO:0003951">
    <property type="term" value="F:NAD+ kinase activity"/>
    <property type="evidence" value="ECO:0007669"/>
    <property type="project" value="InterPro"/>
</dbReference>
<proteinExistence type="inferred from homology"/>
<gene>
    <name evidence="12" type="ORF">HYC85_014634</name>
</gene>
<accession>A0A7J7H7Y2</accession>
<organism evidence="12 13">
    <name type="scientific">Camellia sinensis</name>
    <name type="common">Tea plant</name>
    <name type="synonym">Thea sinensis</name>
    <dbReference type="NCBI Taxonomy" id="4442"/>
    <lineage>
        <taxon>Eukaryota</taxon>
        <taxon>Viridiplantae</taxon>
        <taxon>Streptophyta</taxon>
        <taxon>Embryophyta</taxon>
        <taxon>Tracheophyta</taxon>
        <taxon>Spermatophyta</taxon>
        <taxon>Magnoliopsida</taxon>
        <taxon>eudicotyledons</taxon>
        <taxon>Gunneridae</taxon>
        <taxon>Pentapetalae</taxon>
        <taxon>asterids</taxon>
        <taxon>Ericales</taxon>
        <taxon>Theaceae</taxon>
        <taxon>Camellia</taxon>
    </lineage>
</organism>
<keyword evidence="4" id="KW-0963">Cytoplasm</keyword>
<protein>
    <recommendedName>
        <fullName evidence="11">NADH kinase</fullName>
        <ecNumber evidence="11">2.7.1.86</ecNumber>
    </recommendedName>
</protein>
<keyword evidence="7" id="KW-0418">Kinase</keyword>
<dbReference type="FunFam" id="2.60.200.30:FF:000015">
    <property type="entry name" value="NAD(H) kinase 3"/>
    <property type="match status" value="1"/>
</dbReference>
<name>A0A7J7H7Y2_CAMSI</name>
<comment type="subunit">
    <text evidence="3">Homodimer.</text>
</comment>
<dbReference type="PANTHER" id="PTHR20275">
    <property type="entry name" value="NAD KINASE"/>
    <property type="match status" value="1"/>
</dbReference>
<evidence type="ECO:0000256" key="2">
    <source>
        <dbReference type="ARBA" id="ARBA00010995"/>
    </source>
</evidence>
<evidence type="ECO:0000256" key="8">
    <source>
        <dbReference type="ARBA" id="ARBA00022840"/>
    </source>
</evidence>
<dbReference type="InterPro" id="IPR017437">
    <property type="entry name" value="ATP-NAD_kinase_PpnK-typ_C"/>
</dbReference>
<dbReference type="Gene3D" id="3.40.50.10330">
    <property type="entry name" value="Probable inorganic polyphosphate/atp-NAD kinase, domain 1"/>
    <property type="match status" value="1"/>
</dbReference>
<evidence type="ECO:0000256" key="9">
    <source>
        <dbReference type="ARBA" id="ARBA00022857"/>
    </source>
</evidence>
<dbReference type="PANTHER" id="PTHR20275:SF28">
    <property type="entry name" value="NADH KINASE"/>
    <property type="match status" value="1"/>
</dbReference>
<dbReference type="GO" id="GO:0042736">
    <property type="term" value="F:NADH kinase activity"/>
    <property type="evidence" value="ECO:0007669"/>
    <property type="project" value="UniProtKB-EC"/>
</dbReference>